<dbReference type="Proteomes" id="UP001642464">
    <property type="component" value="Unassembled WGS sequence"/>
</dbReference>
<evidence type="ECO:0000313" key="2">
    <source>
        <dbReference type="EMBL" id="CAK9104960.1"/>
    </source>
</evidence>
<organism evidence="2 3">
    <name type="scientific">Durusdinium trenchii</name>
    <dbReference type="NCBI Taxonomy" id="1381693"/>
    <lineage>
        <taxon>Eukaryota</taxon>
        <taxon>Sar</taxon>
        <taxon>Alveolata</taxon>
        <taxon>Dinophyceae</taxon>
        <taxon>Suessiales</taxon>
        <taxon>Symbiodiniaceae</taxon>
        <taxon>Durusdinium</taxon>
    </lineage>
</organism>
<comment type="caution">
    <text evidence="2">The sequence shown here is derived from an EMBL/GenBank/DDBJ whole genome shotgun (WGS) entry which is preliminary data.</text>
</comment>
<keyword evidence="3" id="KW-1185">Reference proteome</keyword>
<evidence type="ECO:0000256" key="1">
    <source>
        <dbReference type="SAM" id="MobiDB-lite"/>
    </source>
</evidence>
<protein>
    <submittedName>
        <fullName evidence="2">Uncharacterized protein</fullName>
    </submittedName>
</protein>
<accession>A0ABP0RXQ8</accession>
<sequence>MHELQASVSKLKESISDATPAIEKASILRTVALLETLQGLVESAALQVLFVQTWELGGSSFIASWSVGHYLKRPQGVKEKAQTDGPPPTPSEARTRQTRETAVSTALKKSLRQAPQIEASRPDATAEAK</sequence>
<evidence type="ECO:0000313" key="3">
    <source>
        <dbReference type="Proteomes" id="UP001642464"/>
    </source>
</evidence>
<feature type="region of interest" description="Disordered" evidence="1">
    <location>
        <begin position="76"/>
        <end position="129"/>
    </location>
</feature>
<dbReference type="EMBL" id="CAXAMM010042461">
    <property type="protein sequence ID" value="CAK9104960.1"/>
    <property type="molecule type" value="Genomic_DNA"/>
</dbReference>
<proteinExistence type="predicted"/>
<reference evidence="2 3" key="1">
    <citation type="submission" date="2024-02" db="EMBL/GenBank/DDBJ databases">
        <authorList>
            <person name="Chen Y."/>
            <person name="Shah S."/>
            <person name="Dougan E. K."/>
            <person name="Thang M."/>
            <person name="Chan C."/>
        </authorList>
    </citation>
    <scope>NUCLEOTIDE SEQUENCE [LARGE SCALE GENOMIC DNA]</scope>
</reference>
<gene>
    <name evidence="2" type="ORF">SCF082_LOCUS48945</name>
</gene>
<feature type="compositionally biased region" description="Basic and acidic residues" evidence="1">
    <location>
        <begin position="120"/>
        <end position="129"/>
    </location>
</feature>
<name>A0ABP0RXQ8_9DINO</name>